<comment type="caution">
    <text evidence="2">The sequence shown here is derived from an EMBL/GenBank/DDBJ whole genome shotgun (WGS) entry which is preliminary data.</text>
</comment>
<dbReference type="EMBL" id="BAABDQ010000044">
    <property type="protein sequence ID" value="GAA3608877.1"/>
    <property type="molecule type" value="Genomic_DNA"/>
</dbReference>
<feature type="transmembrane region" description="Helical" evidence="1">
    <location>
        <begin position="93"/>
        <end position="117"/>
    </location>
</feature>
<gene>
    <name evidence="2" type="ORF">GCM10022419_112290</name>
</gene>
<keyword evidence="3" id="KW-1185">Reference proteome</keyword>
<feature type="transmembrane region" description="Helical" evidence="1">
    <location>
        <begin position="65"/>
        <end position="87"/>
    </location>
</feature>
<evidence type="ECO:0000256" key="1">
    <source>
        <dbReference type="SAM" id="Phobius"/>
    </source>
</evidence>
<sequence length="125" mass="12159">MSVRHLLATPAAAYILAQPDPVTVYGLTPARLWASLAALLALAGVVIGGLAMARSAGRFGTGRRGAIVALVTGLIGAVIGGVVVGAAEGGPGAGYGIVGGYAALVLGLIAMVLGGLAQVRSRRTG</sequence>
<keyword evidence="1" id="KW-0812">Transmembrane</keyword>
<feature type="transmembrane region" description="Helical" evidence="1">
    <location>
        <begin position="33"/>
        <end position="53"/>
    </location>
</feature>
<dbReference type="Proteomes" id="UP001500630">
    <property type="component" value="Unassembled WGS sequence"/>
</dbReference>
<evidence type="ECO:0000313" key="3">
    <source>
        <dbReference type="Proteomes" id="UP001500630"/>
    </source>
</evidence>
<dbReference type="InterPro" id="IPR045770">
    <property type="entry name" value="DUF6223"/>
</dbReference>
<protein>
    <submittedName>
        <fullName evidence="2">DUF6223 family protein</fullName>
    </submittedName>
</protein>
<keyword evidence="1" id="KW-1133">Transmembrane helix</keyword>
<accession>A0ABP6ZGB8</accession>
<reference evidence="3" key="1">
    <citation type="journal article" date="2019" name="Int. J. Syst. Evol. Microbiol.">
        <title>The Global Catalogue of Microorganisms (GCM) 10K type strain sequencing project: providing services to taxonomists for standard genome sequencing and annotation.</title>
        <authorList>
            <consortium name="The Broad Institute Genomics Platform"/>
            <consortium name="The Broad Institute Genome Sequencing Center for Infectious Disease"/>
            <person name="Wu L."/>
            <person name="Ma J."/>
        </authorList>
    </citation>
    <scope>NUCLEOTIDE SEQUENCE [LARGE SCALE GENOMIC DNA]</scope>
    <source>
        <strain evidence="3">JCM 17326</strain>
    </source>
</reference>
<proteinExistence type="predicted"/>
<evidence type="ECO:0000313" key="2">
    <source>
        <dbReference type="EMBL" id="GAA3608877.1"/>
    </source>
</evidence>
<dbReference type="RefSeq" id="WP_345575299.1">
    <property type="nucleotide sequence ID" value="NZ_BAABDQ010000044.1"/>
</dbReference>
<organism evidence="2 3">
    <name type="scientific">Nonomuraea rosea</name>
    <dbReference type="NCBI Taxonomy" id="638574"/>
    <lineage>
        <taxon>Bacteria</taxon>
        <taxon>Bacillati</taxon>
        <taxon>Actinomycetota</taxon>
        <taxon>Actinomycetes</taxon>
        <taxon>Streptosporangiales</taxon>
        <taxon>Streptosporangiaceae</taxon>
        <taxon>Nonomuraea</taxon>
    </lineage>
</organism>
<dbReference type="Pfam" id="PF19733">
    <property type="entry name" value="DUF6223"/>
    <property type="match status" value="1"/>
</dbReference>
<name>A0ABP6ZGB8_9ACTN</name>
<keyword evidence="1" id="KW-0472">Membrane</keyword>